<evidence type="ECO:0000256" key="3">
    <source>
        <dbReference type="ARBA" id="ARBA00022448"/>
    </source>
</evidence>
<dbReference type="PROSITE" id="PS00449">
    <property type="entry name" value="ATPASE_A"/>
    <property type="match status" value="1"/>
</dbReference>
<keyword evidence="4" id="KW-0138">CF(0)</keyword>
<feature type="transmembrane region" description="Helical" evidence="12">
    <location>
        <begin position="12"/>
        <end position="33"/>
    </location>
</feature>
<dbReference type="NCBIfam" id="TIGR01131">
    <property type="entry name" value="ATP_synt_6_or_A"/>
    <property type="match status" value="1"/>
</dbReference>
<feature type="transmembrane region" description="Helical" evidence="12">
    <location>
        <begin position="128"/>
        <end position="146"/>
    </location>
</feature>
<accession>A0A1Z1M017</accession>
<dbReference type="InterPro" id="IPR045083">
    <property type="entry name" value="ATP_synth_F0_asu_bact/mt"/>
</dbReference>
<feature type="transmembrane region" description="Helical" evidence="12">
    <location>
        <begin position="166"/>
        <end position="192"/>
    </location>
</feature>
<dbReference type="GO" id="GO:0045259">
    <property type="term" value="C:proton-transporting ATP synthase complex"/>
    <property type="evidence" value="ECO:0007669"/>
    <property type="project" value="UniProtKB-KW"/>
</dbReference>
<evidence type="ECO:0000313" key="13">
    <source>
        <dbReference type="EMBL" id="ARW59261.1"/>
    </source>
</evidence>
<dbReference type="InterPro" id="IPR000568">
    <property type="entry name" value="ATP_synth_F0_asu"/>
</dbReference>
<geneLocation type="mitochondrion" evidence="13"/>
<evidence type="ECO:0000256" key="9">
    <source>
        <dbReference type="ARBA" id="ARBA00023136"/>
    </source>
</evidence>
<dbReference type="RefSeq" id="YP_009391139.1">
    <property type="nucleotide sequence ID" value="NC_035256.1"/>
</dbReference>
<dbReference type="InterPro" id="IPR023011">
    <property type="entry name" value="ATP_synth_F0_asu_AS"/>
</dbReference>
<dbReference type="CDD" id="cd00310">
    <property type="entry name" value="ATP-synt_Fo_a_6"/>
    <property type="match status" value="1"/>
</dbReference>
<comment type="subcellular location">
    <subcellularLocation>
        <location evidence="1">Membrane</location>
        <topology evidence="1">Multi-pass membrane protein</topology>
    </subcellularLocation>
    <subcellularLocation>
        <location evidence="11">Mitochondrion inner membrane</location>
        <topology evidence="11">Multi-pass membrane protein</topology>
    </subcellularLocation>
</comment>
<dbReference type="PRINTS" id="PR00123">
    <property type="entry name" value="ATPASEA"/>
</dbReference>
<dbReference type="InterPro" id="IPR035908">
    <property type="entry name" value="F0_ATP_A_sf"/>
</dbReference>
<dbReference type="PANTHER" id="PTHR11410">
    <property type="entry name" value="ATP SYNTHASE SUBUNIT A"/>
    <property type="match status" value="1"/>
</dbReference>
<evidence type="ECO:0000256" key="5">
    <source>
        <dbReference type="ARBA" id="ARBA00022692"/>
    </source>
</evidence>
<sequence length="221" mass="25042">MFVNFQVLTMNLQFVCNVFLFSLMFYLMFFVGLMNKNRFYYFHNMVVNLVYKIFKSQEKLTNTSFILAVLFLLLFMSNILGLIPMGISLTTQLMIIFPLALVSWSSSFISNLVFDYKNFFSSLIPKGVTLALSPVLSIIELMSHLLRPITLAVRLVANMTVGHVVLALIMITCFSSIFSSIFTFVIILSLWLGYSLVEGAIALIQGGVFAMLNLLYSTDHL</sequence>
<feature type="transmembrane region" description="Helical" evidence="12">
    <location>
        <begin position="65"/>
        <end position="87"/>
    </location>
</feature>
<keyword evidence="3" id="KW-0813">Transport</keyword>
<dbReference type="GO" id="GO:0005743">
    <property type="term" value="C:mitochondrial inner membrane"/>
    <property type="evidence" value="ECO:0007669"/>
    <property type="project" value="UniProtKB-SubCell"/>
</dbReference>
<feature type="transmembrane region" description="Helical" evidence="12">
    <location>
        <begin position="93"/>
        <end position="116"/>
    </location>
</feature>
<dbReference type="PANTHER" id="PTHR11410:SF0">
    <property type="entry name" value="ATP SYNTHASE SUBUNIT A"/>
    <property type="match status" value="1"/>
</dbReference>
<keyword evidence="6" id="KW-0375">Hydrogen ion transport</keyword>
<proteinExistence type="inferred from homology"/>
<keyword evidence="8" id="KW-0406">Ion transport</keyword>
<evidence type="ECO:0000256" key="11">
    <source>
        <dbReference type="RuleBase" id="RU004450"/>
    </source>
</evidence>
<dbReference type="GeneID" id="33352690"/>
<dbReference type="Gene3D" id="1.20.120.220">
    <property type="entry name" value="ATP synthase, F0 complex, subunit A"/>
    <property type="match status" value="1"/>
</dbReference>
<reference evidence="13" key="1">
    <citation type="submission" date="2017-05" db="EMBL/GenBank/DDBJ databases">
        <title>Atp8 is in the grond pattern of flatworm mitochondrial genomes.</title>
        <authorList>
            <person name="Egger B."/>
            <person name="Bachmann L."/>
            <person name="Fromm B."/>
        </authorList>
    </citation>
    <scope>NUCLEOTIDE SEQUENCE</scope>
</reference>
<dbReference type="Pfam" id="PF00119">
    <property type="entry name" value="ATP-synt_A"/>
    <property type="match status" value="1"/>
</dbReference>
<dbReference type="AlphaFoldDB" id="A0A1Z1M017"/>
<evidence type="ECO:0000256" key="10">
    <source>
        <dbReference type="ARBA" id="ARBA00023310"/>
    </source>
</evidence>
<keyword evidence="9 12" id="KW-0472">Membrane</keyword>
<keyword evidence="13" id="KW-0496">Mitochondrion</keyword>
<protein>
    <recommendedName>
        <fullName evidence="11">ATP synthase subunit a</fullName>
    </recommendedName>
</protein>
<feature type="transmembrane region" description="Helical" evidence="12">
    <location>
        <begin position="199"/>
        <end position="216"/>
    </location>
</feature>
<dbReference type="SUPFAM" id="SSF81336">
    <property type="entry name" value="F1F0 ATP synthase subunit A"/>
    <property type="match status" value="1"/>
</dbReference>
<keyword evidence="10" id="KW-0066">ATP synthesis</keyword>
<name>A0A1Z1M017_9PLAT</name>
<comment type="similarity">
    <text evidence="2">Belongs to the ATPase A chain family.</text>
</comment>
<dbReference type="GO" id="GO:0046933">
    <property type="term" value="F:proton-transporting ATP synthase activity, rotational mechanism"/>
    <property type="evidence" value="ECO:0007669"/>
    <property type="project" value="TreeGrafter"/>
</dbReference>
<gene>
    <name evidence="13" type="primary">atp6</name>
</gene>
<evidence type="ECO:0000256" key="7">
    <source>
        <dbReference type="ARBA" id="ARBA00022989"/>
    </source>
</evidence>
<keyword evidence="5 12" id="KW-0812">Transmembrane</keyword>
<evidence type="ECO:0000256" key="6">
    <source>
        <dbReference type="ARBA" id="ARBA00022781"/>
    </source>
</evidence>
<evidence type="ECO:0000256" key="12">
    <source>
        <dbReference type="SAM" id="Phobius"/>
    </source>
</evidence>
<keyword evidence="7 12" id="KW-1133">Transmembrane helix</keyword>
<evidence type="ECO:0000256" key="8">
    <source>
        <dbReference type="ARBA" id="ARBA00023065"/>
    </source>
</evidence>
<evidence type="ECO:0000256" key="2">
    <source>
        <dbReference type="ARBA" id="ARBA00006810"/>
    </source>
</evidence>
<evidence type="ECO:0000256" key="1">
    <source>
        <dbReference type="ARBA" id="ARBA00004141"/>
    </source>
</evidence>
<dbReference type="EMBL" id="MF078638">
    <property type="protein sequence ID" value="ARW59261.1"/>
    <property type="molecule type" value="Genomic_DNA"/>
</dbReference>
<evidence type="ECO:0000256" key="4">
    <source>
        <dbReference type="ARBA" id="ARBA00022547"/>
    </source>
</evidence>
<organism evidence="13">
    <name type="scientific">Stenostomum sthenum</name>
    <dbReference type="NCBI Taxonomy" id="1611831"/>
    <lineage>
        <taxon>Eukaryota</taxon>
        <taxon>Metazoa</taxon>
        <taxon>Spiralia</taxon>
        <taxon>Lophotrochozoa</taxon>
        <taxon>Platyhelminthes</taxon>
        <taxon>Catenulida</taxon>
        <taxon>Stenostomidae</taxon>
        <taxon>Stenostomum</taxon>
    </lineage>
</organism>